<dbReference type="InterPro" id="IPR038923">
    <property type="entry name" value="Centrobin"/>
</dbReference>
<comment type="caution">
    <text evidence="3">The sequence shown here is derived from an EMBL/GenBank/DDBJ whole genome shotgun (WGS) entry which is preliminary data.</text>
</comment>
<feature type="coiled-coil region" evidence="1">
    <location>
        <begin position="855"/>
        <end position="882"/>
    </location>
</feature>
<name>A0A6L2PC02_COPFO</name>
<proteinExistence type="predicted"/>
<gene>
    <name evidence="3" type="ORF">Cfor_06136</name>
</gene>
<dbReference type="GO" id="GO:0005813">
    <property type="term" value="C:centrosome"/>
    <property type="evidence" value="ECO:0007669"/>
    <property type="project" value="TreeGrafter"/>
</dbReference>
<feature type="region of interest" description="Disordered" evidence="2">
    <location>
        <begin position="148"/>
        <end position="177"/>
    </location>
</feature>
<feature type="region of interest" description="Disordered" evidence="2">
    <location>
        <begin position="1242"/>
        <end position="1267"/>
    </location>
</feature>
<sequence length="1485" mass="167269">MSDSDDTDVLLLIPPDFFLVHTSDSEESISPEVQETYSEYEKLVVNNLISQVNELENRISVIETKNSIDVPRNVWEASCLHQFFDCAAYLGFSAYQQLGQKDLALLPQSMSAQQRFGGSCDNLRTHQEVSCGTNNSHSTPVKQKQMFSLPSTPTVDTNASNVPSYSRTDRGTLSPSVDTSVSNLPFYSRTDRGTLSPEKSAIIIERMTPSEIFSMSHAVVGNTVPSGSTTTTTTSATIDVMHYPSNSSNKNQLHQDSTLIGEIDQFLDSMKKNSKVQTQMDAYECNKKENTCNCGEYSSSIPDLGVGLRDFNKLPVREEIVKSKYIAPLEKEKTMTIKEADLHEFEQLLQEGENDLNDRKHPAAKAIHKQLCQQKKVYHCGDTVTSVPDLAFGLRSFDRLPVLEEEVKRKTVLPLGPNEMKGLELSDIEKLLKQMEATQHEIEKKLQLRESLIESSSTFSEKDHVPAAQNTPFAADTIGSLPDKRFGVGGVLSSPKPVPVRSEPSCTGTRLPVREERITKKNIGLLGTEVASEKMQCSQVYNDVEQHPDRRNIHVSNAGTIEENERPPQMALNYLAGQEDLTKVSAARRKLELGDNAATIPDHGLGLKRWCNTENNKNGSSESVLHSSNNIPHSVLDGVIPSHSSDGRSAASFTSKNMYVQGDYLPSVPDLGFGLRKVWTNNALPQGLEQNTMSCNAKSHTTAQTQVYHMQTISDLNTVEYSLLSQPRVTAGETDHVRVGDQRSNISTRSQCHSVAEEDRESAVTDTEAKRKVDFNGGSAQEGVAIMQQEEGSEAGVRNKPRCGNSFYESGVSSMVAPVSSGTSNLLSLSELWNKDGSSSASEFRNEHTNMRVRLEEEKYRRQHCERLIQQLQIRLLEEQQKLAVAVQVDQRKDQAILQLQDAWSRLVHHWKVLEEQRHNLATRLLSEREAHQTHEFEIKQKLKQLESELSKALDLAQGYKEKVDSVEKERQELIEQHDSEIKGMMDRIQEEEQKLDKANQLNFQLIQEKEDTVAKVKEAEQEAQKERKLLIDAQKEVEDTHKKLYSFEAELSALKEERETLQLKLKEEKARISIFDQQKRSLQATLDESKKKEKSIREEMKQLTAQSEKMKVELREYYQEQLEVVVRDKLREFQEQLDAAETSLHKELEQREHALTEVASKQVKQISEKHQLEMQLLEEKHAEELQLYKLQLAQAVQQSSQLEGKLQGYHSRKSEMVEKLHSVMETQWQEALRIVSGSSPLGTQGAEHARLQKKENLPKSDTSTWPMVTQNHPIALDRSGPLSTLKAHNSDDHTVGKNYIVSGTNDGKLSGSNKMAADTPYKDHVGMSQSQVPPVHLHQQNTGSSTADEMTFSRDGLLTFRTAEQPVPLQATSVSRGSLKINQEDELKKYIMMLLDRSPGNPVDEGNQPPDLMRETHDEKLRQDACIQDDRQHQLIDIPTNEGSQHPKWEKLLHVSVNALFKTIKWKKCIGNEVSASFASTTFL</sequence>
<dbReference type="GO" id="GO:0005814">
    <property type="term" value="C:centriole"/>
    <property type="evidence" value="ECO:0007669"/>
    <property type="project" value="TreeGrafter"/>
</dbReference>
<evidence type="ECO:0000313" key="3">
    <source>
        <dbReference type="EMBL" id="GFG30063.1"/>
    </source>
</evidence>
<dbReference type="OrthoDB" id="8190486at2759"/>
<dbReference type="PANTHER" id="PTHR34439">
    <property type="entry name" value="CENTROBIN"/>
    <property type="match status" value="1"/>
</dbReference>
<reference evidence="4" key="1">
    <citation type="submission" date="2020-01" db="EMBL/GenBank/DDBJ databases">
        <title>Draft genome sequence of the Termite Coptotermes fromosanus.</title>
        <authorList>
            <person name="Itakura S."/>
            <person name="Yosikawa Y."/>
            <person name="Umezawa K."/>
        </authorList>
    </citation>
    <scope>NUCLEOTIDE SEQUENCE [LARGE SCALE GENOMIC DNA]</scope>
</reference>
<evidence type="ECO:0008006" key="5">
    <source>
        <dbReference type="Google" id="ProtNLM"/>
    </source>
</evidence>
<dbReference type="GO" id="GO:1902017">
    <property type="term" value="P:regulation of cilium assembly"/>
    <property type="evidence" value="ECO:0007669"/>
    <property type="project" value="InterPro"/>
</dbReference>
<accession>A0A6L2PC02</accession>
<dbReference type="InParanoid" id="A0A6L2PC02"/>
<feature type="coiled-coil region" evidence="1">
    <location>
        <begin position="943"/>
        <end position="1206"/>
    </location>
</feature>
<evidence type="ECO:0000256" key="2">
    <source>
        <dbReference type="SAM" id="MobiDB-lite"/>
    </source>
</evidence>
<dbReference type="GO" id="GO:0051299">
    <property type="term" value="P:centrosome separation"/>
    <property type="evidence" value="ECO:0007669"/>
    <property type="project" value="TreeGrafter"/>
</dbReference>
<dbReference type="GO" id="GO:0007099">
    <property type="term" value="P:centriole replication"/>
    <property type="evidence" value="ECO:0007669"/>
    <property type="project" value="InterPro"/>
</dbReference>
<dbReference type="PANTHER" id="PTHR34439:SF1">
    <property type="entry name" value="CENTROBIN"/>
    <property type="match status" value="1"/>
</dbReference>
<keyword evidence="1" id="KW-0175">Coiled coil</keyword>
<evidence type="ECO:0000313" key="4">
    <source>
        <dbReference type="Proteomes" id="UP000502823"/>
    </source>
</evidence>
<dbReference type="EMBL" id="BLKM01010425">
    <property type="protein sequence ID" value="GFG30063.1"/>
    <property type="molecule type" value="Genomic_DNA"/>
</dbReference>
<organism evidence="3 4">
    <name type="scientific">Coptotermes formosanus</name>
    <name type="common">Formosan subterranean termite</name>
    <dbReference type="NCBI Taxonomy" id="36987"/>
    <lineage>
        <taxon>Eukaryota</taxon>
        <taxon>Metazoa</taxon>
        <taxon>Ecdysozoa</taxon>
        <taxon>Arthropoda</taxon>
        <taxon>Hexapoda</taxon>
        <taxon>Insecta</taxon>
        <taxon>Pterygota</taxon>
        <taxon>Neoptera</taxon>
        <taxon>Polyneoptera</taxon>
        <taxon>Dictyoptera</taxon>
        <taxon>Blattodea</taxon>
        <taxon>Blattoidea</taxon>
        <taxon>Termitoidae</taxon>
        <taxon>Rhinotermitidae</taxon>
        <taxon>Coptotermes</taxon>
    </lineage>
</organism>
<protein>
    <recommendedName>
        <fullName evidence="5">Centrobin</fullName>
    </recommendedName>
</protein>
<dbReference type="GO" id="GO:1902410">
    <property type="term" value="P:mitotic cytokinetic process"/>
    <property type="evidence" value="ECO:0007669"/>
    <property type="project" value="TreeGrafter"/>
</dbReference>
<feature type="compositionally biased region" description="Basic and acidic residues" evidence="2">
    <location>
        <begin position="1248"/>
        <end position="1259"/>
    </location>
</feature>
<keyword evidence="4" id="KW-1185">Reference proteome</keyword>
<dbReference type="Proteomes" id="UP000502823">
    <property type="component" value="Unassembled WGS sequence"/>
</dbReference>
<evidence type="ECO:0000256" key="1">
    <source>
        <dbReference type="SAM" id="Coils"/>
    </source>
</evidence>